<evidence type="ECO:0000256" key="3">
    <source>
        <dbReference type="ARBA" id="ARBA00022475"/>
    </source>
</evidence>
<comment type="similarity">
    <text evidence="2 7">Belongs to the XK family.</text>
</comment>
<dbReference type="AlphaFoldDB" id="A0AAV2Q542"/>
<feature type="transmembrane region" description="Helical" evidence="7">
    <location>
        <begin position="329"/>
        <end position="348"/>
    </location>
</feature>
<gene>
    <name evidence="9" type="ORF">MNOR_LOCUS7724</name>
</gene>
<keyword evidence="3" id="KW-1003">Cell membrane</keyword>
<comment type="caution">
    <text evidence="9">The sequence shown here is derived from an EMBL/GenBank/DDBJ whole genome shotgun (WGS) entry which is preliminary data.</text>
</comment>
<dbReference type="InterPro" id="IPR050895">
    <property type="entry name" value="XK-related_scramblase"/>
</dbReference>
<accession>A0AAV2Q542</accession>
<dbReference type="EMBL" id="CAXKWB010003453">
    <property type="protein sequence ID" value="CAL4069303.1"/>
    <property type="molecule type" value="Genomic_DNA"/>
</dbReference>
<dbReference type="PANTHER" id="PTHR16024:SF6">
    <property type="entry name" value="XK-RELATED PROTEIN"/>
    <property type="match status" value="1"/>
</dbReference>
<feature type="transmembrane region" description="Helical" evidence="7">
    <location>
        <begin position="417"/>
        <end position="435"/>
    </location>
</feature>
<feature type="transmembrane region" description="Helical" evidence="7">
    <location>
        <begin position="157"/>
        <end position="177"/>
    </location>
</feature>
<evidence type="ECO:0000313" key="10">
    <source>
        <dbReference type="Proteomes" id="UP001497623"/>
    </source>
</evidence>
<evidence type="ECO:0000313" key="9">
    <source>
        <dbReference type="EMBL" id="CAL4069303.1"/>
    </source>
</evidence>
<dbReference type="Pfam" id="PF09815">
    <property type="entry name" value="XK-related"/>
    <property type="match status" value="1"/>
</dbReference>
<evidence type="ECO:0000256" key="2">
    <source>
        <dbReference type="ARBA" id="ARBA00008789"/>
    </source>
</evidence>
<dbReference type="InterPro" id="IPR018629">
    <property type="entry name" value="XK-rel"/>
</dbReference>
<feature type="compositionally biased region" description="Polar residues" evidence="8">
    <location>
        <begin position="7"/>
        <end position="21"/>
    </location>
</feature>
<keyword evidence="4 7" id="KW-0812">Transmembrane</keyword>
<name>A0AAV2Q542_MEGNR</name>
<keyword evidence="5 7" id="KW-1133">Transmembrane helix</keyword>
<feature type="transmembrane region" description="Helical" evidence="7">
    <location>
        <begin position="197"/>
        <end position="216"/>
    </location>
</feature>
<dbReference type="Proteomes" id="UP001497623">
    <property type="component" value="Unassembled WGS sequence"/>
</dbReference>
<keyword evidence="10" id="KW-1185">Reference proteome</keyword>
<evidence type="ECO:0000256" key="4">
    <source>
        <dbReference type="ARBA" id="ARBA00022692"/>
    </source>
</evidence>
<reference evidence="9 10" key="1">
    <citation type="submission" date="2024-05" db="EMBL/GenBank/DDBJ databases">
        <authorList>
            <person name="Wallberg A."/>
        </authorList>
    </citation>
    <scope>NUCLEOTIDE SEQUENCE [LARGE SCALE GENOMIC DNA]</scope>
</reference>
<dbReference type="GO" id="GO:0005886">
    <property type="term" value="C:plasma membrane"/>
    <property type="evidence" value="ECO:0007669"/>
    <property type="project" value="UniProtKB-SubCell"/>
</dbReference>
<comment type="subcellular location">
    <subcellularLocation>
        <location evidence="1">Cell membrane</location>
        <topology evidence="1">Multi-pass membrane protein</topology>
    </subcellularLocation>
    <subcellularLocation>
        <location evidence="7">Membrane</location>
        <topology evidence="7">Multi-pass membrane protein</topology>
    </subcellularLocation>
</comment>
<feature type="region of interest" description="Disordered" evidence="8">
    <location>
        <begin position="1"/>
        <end position="21"/>
    </location>
</feature>
<protein>
    <recommendedName>
        <fullName evidence="7">XK-related protein</fullName>
    </recommendedName>
</protein>
<evidence type="ECO:0000256" key="6">
    <source>
        <dbReference type="ARBA" id="ARBA00023136"/>
    </source>
</evidence>
<evidence type="ECO:0000256" key="7">
    <source>
        <dbReference type="RuleBase" id="RU910716"/>
    </source>
</evidence>
<evidence type="ECO:0000256" key="5">
    <source>
        <dbReference type="ARBA" id="ARBA00022989"/>
    </source>
</evidence>
<dbReference type="PANTHER" id="PTHR16024">
    <property type="entry name" value="XK-RELATED PROTEIN"/>
    <property type="match status" value="1"/>
</dbReference>
<feature type="transmembrane region" description="Helical" evidence="7">
    <location>
        <begin position="304"/>
        <end position="322"/>
    </location>
</feature>
<proteinExistence type="inferred from homology"/>
<evidence type="ECO:0000256" key="8">
    <source>
        <dbReference type="SAM" id="MobiDB-lite"/>
    </source>
</evidence>
<feature type="transmembrane region" description="Helical" evidence="7">
    <location>
        <begin position="392"/>
        <end position="411"/>
    </location>
</feature>
<feature type="transmembrane region" description="Helical" evidence="7">
    <location>
        <begin position="368"/>
        <end position="385"/>
    </location>
</feature>
<organism evidence="9 10">
    <name type="scientific">Meganyctiphanes norvegica</name>
    <name type="common">Northern krill</name>
    <name type="synonym">Thysanopoda norvegica</name>
    <dbReference type="NCBI Taxonomy" id="48144"/>
    <lineage>
        <taxon>Eukaryota</taxon>
        <taxon>Metazoa</taxon>
        <taxon>Ecdysozoa</taxon>
        <taxon>Arthropoda</taxon>
        <taxon>Crustacea</taxon>
        <taxon>Multicrustacea</taxon>
        <taxon>Malacostraca</taxon>
        <taxon>Eumalacostraca</taxon>
        <taxon>Eucarida</taxon>
        <taxon>Euphausiacea</taxon>
        <taxon>Euphausiidae</taxon>
        <taxon>Meganyctiphanes</taxon>
    </lineage>
</organism>
<sequence>MDDSANVAANNEPNLESPKLDNNAQTRCRETFTNTNYSTVSLFSNADNNAIISCLESVYHAVSTCCSSGRNAGTWCFEAVSNAFASCHNYFNNARRWCHECVNNVVTWFHEWWYTGQPSSLSLLKIAWKILGLLLHVFDLCTDLYQTYRHFHNDDKWWGSLTAVFTFLPMMISSIWLNNDEVQINEYSRYVKCLWPLPAIFCSPIVPFCILVWRLVESIRSFPDDVNDAAMHAEIVKLCGSVGESYPQACLQTYIVFQQIFGKKPKPVEDLQYVSIVASFTYMSFVVSRNAIFDKAASTSKLVFFVFGLLAVVSRVVVACAYSTIHNYLLCVPIVTELGASIIMWSIRRCCPTPRCVPLDDGHSSNEIGDIVFVVLTWLLTAVYNSFTISGFVVSTINVAFAVGACCLGVPESVKIIALTLSAISWVINLIIIVVPQFKAIRNDWIAIDENNESTLY</sequence>
<keyword evidence="6 7" id="KW-0472">Membrane</keyword>
<evidence type="ECO:0000256" key="1">
    <source>
        <dbReference type="ARBA" id="ARBA00004651"/>
    </source>
</evidence>
<feature type="transmembrane region" description="Helical" evidence="7">
    <location>
        <begin position="273"/>
        <end position="292"/>
    </location>
</feature>